<gene>
    <name evidence="1" type="ORF">GCM10020369_37400</name>
</gene>
<organism evidence="1 2">
    <name type="scientific">Cryptosporangium minutisporangium</name>
    <dbReference type="NCBI Taxonomy" id="113569"/>
    <lineage>
        <taxon>Bacteria</taxon>
        <taxon>Bacillati</taxon>
        <taxon>Actinomycetota</taxon>
        <taxon>Actinomycetes</taxon>
        <taxon>Cryptosporangiales</taxon>
        <taxon>Cryptosporangiaceae</taxon>
        <taxon>Cryptosporangium</taxon>
    </lineage>
</organism>
<dbReference type="Proteomes" id="UP001501676">
    <property type="component" value="Unassembled WGS sequence"/>
</dbReference>
<protein>
    <recommendedName>
        <fullName evidence="3">Knr4/Smi1-like domain-containing protein</fullName>
    </recommendedName>
</protein>
<proteinExistence type="predicted"/>
<reference evidence="2" key="1">
    <citation type="journal article" date="2019" name="Int. J. Syst. Evol. Microbiol.">
        <title>The Global Catalogue of Microorganisms (GCM) 10K type strain sequencing project: providing services to taxonomists for standard genome sequencing and annotation.</title>
        <authorList>
            <consortium name="The Broad Institute Genomics Platform"/>
            <consortium name="The Broad Institute Genome Sequencing Center for Infectious Disease"/>
            <person name="Wu L."/>
            <person name="Ma J."/>
        </authorList>
    </citation>
    <scope>NUCLEOTIDE SEQUENCE [LARGE SCALE GENOMIC DNA]</scope>
    <source>
        <strain evidence="2">JCM 9458</strain>
    </source>
</reference>
<comment type="caution">
    <text evidence="1">The sequence shown here is derived from an EMBL/GenBank/DDBJ whole genome shotgun (WGS) entry which is preliminary data.</text>
</comment>
<name>A0ABP6SYZ1_9ACTN</name>
<evidence type="ECO:0008006" key="3">
    <source>
        <dbReference type="Google" id="ProtNLM"/>
    </source>
</evidence>
<keyword evidence="2" id="KW-1185">Reference proteome</keyword>
<evidence type="ECO:0000313" key="1">
    <source>
        <dbReference type="EMBL" id="GAA3388993.1"/>
    </source>
</evidence>
<evidence type="ECO:0000313" key="2">
    <source>
        <dbReference type="Proteomes" id="UP001501676"/>
    </source>
</evidence>
<accession>A0ABP6SYZ1</accession>
<dbReference type="EMBL" id="BAAAYN010000023">
    <property type="protein sequence ID" value="GAA3388993.1"/>
    <property type="molecule type" value="Genomic_DNA"/>
</dbReference>
<dbReference type="SUPFAM" id="SSF160631">
    <property type="entry name" value="SMI1/KNR4-like"/>
    <property type="match status" value="1"/>
</dbReference>
<dbReference type="RefSeq" id="WP_345729411.1">
    <property type="nucleotide sequence ID" value="NZ_BAAAYN010000023.1"/>
</dbReference>
<sequence length="104" mass="11280">MVRLIAEAWARIEDWLASHAPVSAAVLAPPAAPEVITAAEAALGLEFPRQLVESLRRHDGLTEWANVLPESRPLAVAEILEHHRIRMEIAPSVDGFSTGPDTEA</sequence>
<dbReference type="InterPro" id="IPR037883">
    <property type="entry name" value="Knr4/Smi1-like_sf"/>
</dbReference>